<accession>A0A4Y2EIM9</accession>
<evidence type="ECO:0000313" key="3">
    <source>
        <dbReference type="EMBL" id="GBM28149.1"/>
    </source>
</evidence>
<dbReference type="EMBL" id="BGPR01092683">
    <property type="protein sequence ID" value="GBM28074.1"/>
    <property type="molecule type" value="Genomic_DNA"/>
</dbReference>
<sequence length="60" mass="6568">FADRGNMEVDSQLQGQRVVCSRPDSNENVRAGVVWKFEKGMSAHVPSSLSDYGSKLRGPS</sequence>
<evidence type="ECO:0000313" key="4">
    <source>
        <dbReference type="Proteomes" id="UP000499080"/>
    </source>
</evidence>
<keyword evidence="4" id="KW-1185">Reference proteome</keyword>
<dbReference type="EMBL" id="BGPR01092695">
    <property type="protein sequence ID" value="GBM28126.1"/>
    <property type="molecule type" value="Genomic_DNA"/>
</dbReference>
<evidence type="ECO:0000313" key="1">
    <source>
        <dbReference type="EMBL" id="GBM28074.1"/>
    </source>
</evidence>
<dbReference type="Proteomes" id="UP000499080">
    <property type="component" value="Unassembled WGS sequence"/>
</dbReference>
<feature type="non-terminal residue" evidence="2">
    <location>
        <position position="1"/>
    </location>
</feature>
<evidence type="ECO:0000313" key="2">
    <source>
        <dbReference type="EMBL" id="GBM28126.1"/>
    </source>
</evidence>
<comment type="caution">
    <text evidence="2">The sequence shown here is derived from an EMBL/GenBank/DDBJ whole genome shotgun (WGS) entry which is preliminary data.</text>
</comment>
<protein>
    <submittedName>
        <fullName evidence="2">Uncharacterized protein</fullName>
    </submittedName>
</protein>
<gene>
    <name evidence="3" type="ORF">AVEN_134101_1</name>
    <name evidence="1" type="ORF">AVEN_158493_1</name>
    <name evidence="2" type="ORF">AVEN_66936_1</name>
</gene>
<reference evidence="2 4" key="1">
    <citation type="journal article" date="2019" name="Sci. Rep.">
        <title>Orb-weaving spider Araneus ventricosus genome elucidates the spidroin gene catalogue.</title>
        <authorList>
            <person name="Kono N."/>
            <person name="Nakamura H."/>
            <person name="Ohtoshi R."/>
            <person name="Moran D.A.P."/>
            <person name="Shinohara A."/>
            <person name="Yoshida Y."/>
            <person name="Fujiwara M."/>
            <person name="Mori M."/>
            <person name="Tomita M."/>
            <person name="Arakawa K."/>
        </authorList>
    </citation>
    <scope>NUCLEOTIDE SEQUENCE [LARGE SCALE GENOMIC DNA]</scope>
</reference>
<proteinExistence type="predicted"/>
<dbReference type="EMBL" id="BGPR01092700">
    <property type="protein sequence ID" value="GBM28149.1"/>
    <property type="molecule type" value="Genomic_DNA"/>
</dbReference>
<name>A0A4Y2EIM9_ARAVE</name>
<dbReference type="AlphaFoldDB" id="A0A4Y2EIM9"/>
<organism evidence="2 4">
    <name type="scientific">Araneus ventricosus</name>
    <name type="common">Orbweaver spider</name>
    <name type="synonym">Epeira ventricosa</name>
    <dbReference type="NCBI Taxonomy" id="182803"/>
    <lineage>
        <taxon>Eukaryota</taxon>
        <taxon>Metazoa</taxon>
        <taxon>Ecdysozoa</taxon>
        <taxon>Arthropoda</taxon>
        <taxon>Chelicerata</taxon>
        <taxon>Arachnida</taxon>
        <taxon>Araneae</taxon>
        <taxon>Araneomorphae</taxon>
        <taxon>Entelegynae</taxon>
        <taxon>Araneoidea</taxon>
        <taxon>Araneidae</taxon>
        <taxon>Araneus</taxon>
    </lineage>
</organism>